<dbReference type="SUPFAM" id="SSF56281">
    <property type="entry name" value="Metallo-hydrolase/oxidoreductase"/>
    <property type="match status" value="1"/>
</dbReference>
<name>A0ABW0EI78_9BACT</name>
<dbReference type="PANTHER" id="PTHR43546">
    <property type="entry name" value="UPF0173 METAL-DEPENDENT HYDROLASE MJ1163-RELATED"/>
    <property type="match status" value="1"/>
</dbReference>
<keyword evidence="1" id="KW-0732">Signal</keyword>
<evidence type="ECO:0000313" key="2">
    <source>
        <dbReference type="EMBL" id="MFC5272165.1"/>
    </source>
</evidence>
<reference evidence="3" key="1">
    <citation type="journal article" date="2019" name="Int. J. Syst. Evol. Microbiol.">
        <title>The Global Catalogue of Microorganisms (GCM) 10K type strain sequencing project: providing services to taxonomists for standard genome sequencing and annotation.</title>
        <authorList>
            <consortium name="The Broad Institute Genomics Platform"/>
            <consortium name="The Broad Institute Genome Sequencing Center for Infectious Disease"/>
            <person name="Wu L."/>
            <person name="Ma J."/>
        </authorList>
    </citation>
    <scope>NUCLEOTIDE SEQUENCE [LARGE SCALE GENOMIC DNA]</scope>
    <source>
        <strain evidence="3">KACC 12602</strain>
    </source>
</reference>
<comment type="caution">
    <text evidence="2">The sequence shown here is derived from an EMBL/GenBank/DDBJ whole genome shotgun (WGS) entry which is preliminary data.</text>
</comment>
<dbReference type="InterPro" id="IPR050114">
    <property type="entry name" value="UPF0173_UPF0282_UlaG_hydrolase"/>
</dbReference>
<evidence type="ECO:0000256" key="1">
    <source>
        <dbReference type="SAM" id="SignalP"/>
    </source>
</evidence>
<evidence type="ECO:0000313" key="3">
    <source>
        <dbReference type="Proteomes" id="UP001596161"/>
    </source>
</evidence>
<sequence length="253" mass="28440">MKLKMLFSLMLCLVVFYAAAQRPDPDVIETKHGNLTIQPVTHGTLVLTWNNVTIYVDPYGGAKGFTGLAPADLVLITDIHKDHLDIETLRAIPVKKAIFVVPQAVADELPETFKDELVILKNGKNTEQFDIGIKAIPMYNLPETEDSRHPKGRGNGYVLEMGGKKIYISGDTEDTEEMRDLKDIEVAFVCMNLPFTMSVKQASEGVLAFKPKIVYPYHYRGQEGLSDINEFKKLVNVGDKNIDVRLRNWYPAQ</sequence>
<feature type="chain" id="PRO_5045653263" evidence="1">
    <location>
        <begin position="21"/>
        <end position="253"/>
    </location>
</feature>
<dbReference type="EMBL" id="JBHSKT010000012">
    <property type="protein sequence ID" value="MFC5272165.1"/>
    <property type="molecule type" value="Genomic_DNA"/>
</dbReference>
<organism evidence="2 3">
    <name type="scientific">Adhaeribacter terreus</name>
    <dbReference type="NCBI Taxonomy" id="529703"/>
    <lineage>
        <taxon>Bacteria</taxon>
        <taxon>Pseudomonadati</taxon>
        <taxon>Bacteroidota</taxon>
        <taxon>Cytophagia</taxon>
        <taxon>Cytophagales</taxon>
        <taxon>Hymenobacteraceae</taxon>
        <taxon>Adhaeribacter</taxon>
    </lineage>
</organism>
<feature type="signal peptide" evidence="1">
    <location>
        <begin position="1"/>
        <end position="20"/>
    </location>
</feature>
<dbReference type="RefSeq" id="WP_378018522.1">
    <property type="nucleotide sequence ID" value="NZ_JBHSKT010000012.1"/>
</dbReference>
<accession>A0ABW0EI78</accession>
<dbReference type="Gene3D" id="3.60.15.10">
    <property type="entry name" value="Ribonuclease Z/Hydroxyacylglutathione hydrolase-like"/>
    <property type="match status" value="1"/>
</dbReference>
<protein>
    <submittedName>
        <fullName evidence="2">MBL fold metallo-hydrolase</fullName>
    </submittedName>
</protein>
<gene>
    <name evidence="2" type="ORF">ACFPIB_16240</name>
</gene>
<dbReference type="Pfam" id="PF13483">
    <property type="entry name" value="Lactamase_B_3"/>
    <property type="match status" value="1"/>
</dbReference>
<dbReference type="PANTHER" id="PTHR43546:SF3">
    <property type="entry name" value="UPF0173 METAL-DEPENDENT HYDROLASE MJ1163"/>
    <property type="match status" value="1"/>
</dbReference>
<dbReference type="Proteomes" id="UP001596161">
    <property type="component" value="Unassembled WGS sequence"/>
</dbReference>
<dbReference type="InterPro" id="IPR036866">
    <property type="entry name" value="RibonucZ/Hydroxyglut_hydro"/>
</dbReference>
<proteinExistence type="predicted"/>
<keyword evidence="3" id="KW-1185">Reference proteome</keyword>